<keyword evidence="2" id="KW-1185">Reference proteome</keyword>
<gene>
    <name evidence="1" type="ORF">MI149_20325</name>
</gene>
<dbReference type="RefSeq" id="WP_240176880.1">
    <property type="nucleotide sequence ID" value="NZ_CP092362.2"/>
</dbReference>
<dbReference type="EMBL" id="CP092362">
    <property type="protein sequence ID" value="ULN40032.1"/>
    <property type="molecule type" value="Genomic_DNA"/>
</dbReference>
<name>A0ABY3TJI1_9MYCO</name>
<dbReference type="NCBIfam" id="TIGR04255">
    <property type="entry name" value="sporadTIGR04255"/>
    <property type="match status" value="1"/>
</dbReference>
<dbReference type="InterPro" id="IPR026349">
    <property type="entry name" value="CHP04255"/>
</dbReference>
<sequence length="286" mass="30067">MYPNAEAAGTAAVVAVIAEVRFTDAPRLRQQETLDAVAIAVEGRFPVTEPLTGVNLAPAGPGLPPRVEPRQGVLLRNAEATESLTLTATSLSYETTNYTGLDAIQTAITAGCDALVDANVASGLQRVGLRYIDEIRVPQPPTDARGWSTWIDGSLLGPLAIAPDQVPSRGIQGVAAFDLGGRAGLNVQYAAFANGSATLPQHLRRRPFQAGPFFGLDLDGFYEVGNEEFVRLDAGIITDILAKLHAPISSAFQRAITDDARALYAAVSAGPNGATRHRDDPLSGPS</sequence>
<accession>A0ABY3TJI1</accession>
<reference evidence="1" key="1">
    <citation type="submission" date="2022-08" db="EMBL/GenBank/DDBJ databases">
        <title>Whole genome sequencing of non-tuberculosis mycobacteria type-strains.</title>
        <authorList>
            <person name="Igarashi Y."/>
            <person name="Osugi A."/>
            <person name="Mitarai S."/>
        </authorList>
    </citation>
    <scope>NUCLEOTIDE SEQUENCE</scope>
    <source>
        <strain evidence="1">JCM 16369</strain>
    </source>
</reference>
<organism evidence="1 2">
    <name type="scientific">Mycolicibacterium crocinum</name>
    <dbReference type="NCBI Taxonomy" id="388459"/>
    <lineage>
        <taxon>Bacteria</taxon>
        <taxon>Bacillati</taxon>
        <taxon>Actinomycetota</taxon>
        <taxon>Actinomycetes</taxon>
        <taxon>Mycobacteriales</taxon>
        <taxon>Mycobacteriaceae</taxon>
        <taxon>Mycolicibacterium</taxon>
    </lineage>
</organism>
<dbReference type="Proteomes" id="UP001055337">
    <property type="component" value="Chromosome"/>
</dbReference>
<evidence type="ECO:0000313" key="2">
    <source>
        <dbReference type="Proteomes" id="UP001055337"/>
    </source>
</evidence>
<evidence type="ECO:0000313" key="1">
    <source>
        <dbReference type="EMBL" id="ULN40032.1"/>
    </source>
</evidence>
<protein>
    <submittedName>
        <fullName evidence="1">TIGR04255 family protein</fullName>
    </submittedName>
</protein>
<proteinExistence type="predicted"/>